<dbReference type="Proteomes" id="UP001189429">
    <property type="component" value="Unassembled WGS sequence"/>
</dbReference>
<protein>
    <submittedName>
        <fullName evidence="1">Uncharacterized protein</fullName>
    </submittedName>
</protein>
<gene>
    <name evidence="1" type="ORF">PCOR1329_LOCUS21078</name>
</gene>
<reference evidence="1" key="1">
    <citation type="submission" date="2023-10" db="EMBL/GenBank/DDBJ databases">
        <authorList>
            <person name="Chen Y."/>
            <person name="Shah S."/>
            <person name="Dougan E. K."/>
            <person name="Thang M."/>
            <person name="Chan C."/>
        </authorList>
    </citation>
    <scope>NUCLEOTIDE SEQUENCE [LARGE SCALE GENOMIC DNA]</scope>
</reference>
<sequence>MQWLSFFPGSLQELEVNPANATLSTMRNAVIDCAIGLNLHALGGDLSVGQMESFRMALFLSHKMCVVSEGLDPAEMPIWDGLVQTPGVWKPDMQSRLAGLKQLFLHIQELREDPVKLGECRRTSHELCKQRFSSEQVFSNAGINVTMLRSLSSRSPIISGAEVFRAFAESLGRSS</sequence>
<comment type="caution">
    <text evidence="1">The sequence shown here is derived from an EMBL/GenBank/DDBJ whole genome shotgun (WGS) entry which is preliminary data.</text>
</comment>
<proteinExistence type="predicted"/>
<name>A0ABN9RLF8_9DINO</name>
<evidence type="ECO:0000313" key="1">
    <source>
        <dbReference type="EMBL" id="CAK0818970.1"/>
    </source>
</evidence>
<dbReference type="EMBL" id="CAUYUJ010006891">
    <property type="protein sequence ID" value="CAK0818970.1"/>
    <property type="molecule type" value="Genomic_DNA"/>
</dbReference>
<organism evidence="1 2">
    <name type="scientific">Prorocentrum cordatum</name>
    <dbReference type="NCBI Taxonomy" id="2364126"/>
    <lineage>
        <taxon>Eukaryota</taxon>
        <taxon>Sar</taxon>
        <taxon>Alveolata</taxon>
        <taxon>Dinophyceae</taxon>
        <taxon>Prorocentrales</taxon>
        <taxon>Prorocentraceae</taxon>
        <taxon>Prorocentrum</taxon>
    </lineage>
</organism>
<keyword evidence="2" id="KW-1185">Reference proteome</keyword>
<evidence type="ECO:0000313" key="2">
    <source>
        <dbReference type="Proteomes" id="UP001189429"/>
    </source>
</evidence>
<accession>A0ABN9RLF8</accession>